<dbReference type="EMBL" id="JAAOAN010000425">
    <property type="protein sequence ID" value="KAF5707384.1"/>
    <property type="molecule type" value="Genomic_DNA"/>
</dbReference>
<dbReference type="InterPro" id="IPR008271">
    <property type="entry name" value="Ser/Thr_kinase_AS"/>
</dbReference>
<protein>
    <recommendedName>
        <fullName evidence="1">non-specific serine/threonine protein kinase</fullName>
        <ecNumber evidence="1">2.7.11.1</ecNumber>
    </recommendedName>
</protein>
<evidence type="ECO:0000256" key="3">
    <source>
        <dbReference type="ARBA" id="ARBA00022679"/>
    </source>
</evidence>
<evidence type="ECO:0000256" key="7">
    <source>
        <dbReference type="ARBA" id="ARBA00047899"/>
    </source>
</evidence>
<evidence type="ECO:0000256" key="8">
    <source>
        <dbReference type="ARBA" id="ARBA00048679"/>
    </source>
</evidence>
<dbReference type="Gene3D" id="3.30.200.20">
    <property type="entry name" value="Phosphorylase Kinase, domain 1"/>
    <property type="match status" value="1"/>
</dbReference>
<dbReference type="PROSITE" id="PS50011">
    <property type="entry name" value="PROTEIN_KINASE_DOM"/>
    <property type="match status" value="1"/>
</dbReference>
<evidence type="ECO:0000256" key="4">
    <source>
        <dbReference type="ARBA" id="ARBA00022741"/>
    </source>
</evidence>
<organism evidence="10 11">
    <name type="scientific">Fusarium mundagurra</name>
    <dbReference type="NCBI Taxonomy" id="1567541"/>
    <lineage>
        <taxon>Eukaryota</taxon>
        <taxon>Fungi</taxon>
        <taxon>Dikarya</taxon>
        <taxon>Ascomycota</taxon>
        <taxon>Pezizomycotina</taxon>
        <taxon>Sordariomycetes</taxon>
        <taxon>Hypocreomycetidae</taxon>
        <taxon>Hypocreales</taxon>
        <taxon>Nectriaceae</taxon>
        <taxon>Fusarium</taxon>
        <taxon>Fusarium fujikuroi species complex</taxon>
    </lineage>
</organism>
<comment type="caution">
    <text evidence="10">The sequence shown here is derived from an EMBL/GenBank/DDBJ whole genome shotgun (WGS) entry which is preliminary data.</text>
</comment>
<dbReference type="Proteomes" id="UP000544331">
    <property type="component" value="Unassembled WGS sequence"/>
</dbReference>
<dbReference type="EC" id="2.7.11.1" evidence="1"/>
<keyword evidence="4" id="KW-0547">Nucleotide-binding</keyword>
<dbReference type="InterPro" id="IPR000719">
    <property type="entry name" value="Prot_kinase_dom"/>
</dbReference>
<keyword evidence="11" id="KW-1185">Reference proteome</keyword>
<keyword evidence="5 10" id="KW-0418">Kinase</keyword>
<evidence type="ECO:0000259" key="9">
    <source>
        <dbReference type="PROSITE" id="PS50011"/>
    </source>
</evidence>
<dbReference type="SUPFAM" id="SSF56112">
    <property type="entry name" value="Protein kinase-like (PK-like)"/>
    <property type="match status" value="1"/>
</dbReference>
<evidence type="ECO:0000256" key="6">
    <source>
        <dbReference type="ARBA" id="ARBA00022840"/>
    </source>
</evidence>
<reference evidence="10 11" key="1">
    <citation type="submission" date="2020-05" db="EMBL/GenBank/DDBJ databases">
        <title>Identification and distribution of gene clusters putatively required for synthesis of sphingolipid metabolism inhibitors in phylogenetically diverse species of the filamentous fungus Fusarium.</title>
        <authorList>
            <person name="Kim H.-S."/>
            <person name="Busman M."/>
            <person name="Brown D.W."/>
            <person name="Divon H."/>
            <person name="Uhlig S."/>
            <person name="Proctor R.H."/>
        </authorList>
    </citation>
    <scope>NUCLEOTIDE SEQUENCE [LARGE SCALE GENOMIC DNA]</scope>
    <source>
        <strain evidence="10 11">NRRL 66235</strain>
    </source>
</reference>
<comment type="catalytic activity">
    <reaction evidence="8">
        <text>L-seryl-[protein] + ATP = O-phospho-L-seryl-[protein] + ADP + H(+)</text>
        <dbReference type="Rhea" id="RHEA:17989"/>
        <dbReference type="Rhea" id="RHEA-COMP:9863"/>
        <dbReference type="Rhea" id="RHEA-COMP:11604"/>
        <dbReference type="ChEBI" id="CHEBI:15378"/>
        <dbReference type="ChEBI" id="CHEBI:29999"/>
        <dbReference type="ChEBI" id="CHEBI:30616"/>
        <dbReference type="ChEBI" id="CHEBI:83421"/>
        <dbReference type="ChEBI" id="CHEBI:456216"/>
        <dbReference type="EC" id="2.7.11.1"/>
    </reaction>
</comment>
<evidence type="ECO:0000313" key="11">
    <source>
        <dbReference type="Proteomes" id="UP000544331"/>
    </source>
</evidence>
<proteinExistence type="predicted"/>
<dbReference type="Gene3D" id="1.10.510.10">
    <property type="entry name" value="Transferase(Phosphotransferase) domain 1"/>
    <property type="match status" value="1"/>
</dbReference>
<dbReference type="PANTHER" id="PTHR47634">
    <property type="entry name" value="PROTEIN KINASE DOMAIN-CONTAINING PROTEIN-RELATED"/>
    <property type="match status" value="1"/>
</dbReference>
<dbReference type="GO" id="GO:0004674">
    <property type="term" value="F:protein serine/threonine kinase activity"/>
    <property type="evidence" value="ECO:0007669"/>
    <property type="project" value="UniProtKB-KW"/>
</dbReference>
<dbReference type="InterPro" id="IPR011009">
    <property type="entry name" value="Kinase-like_dom_sf"/>
</dbReference>
<dbReference type="GO" id="GO:0005524">
    <property type="term" value="F:ATP binding"/>
    <property type="evidence" value="ECO:0007669"/>
    <property type="project" value="UniProtKB-KW"/>
</dbReference>
<evidence type="ECO:0000313" key="10">
    <source>
        <dbReference type="EMBL" id="KAF5707384.1"/>
    </source>
</evidence>
<sequence>MINAQTVAKSRLLLKEIHTGLPRFGNRCFSASQLESMAHEIREPIEEELLPGDRLRYFHPTHPGDVLGGRFKTIAKLGFGTGSTVWLAENLKFKKRKKSPKFVNIKIAALDTDASREMMYSKLISHAKPSHEGLSFIRIPIDEFRLQGPEGTHLCLVYEPMRETLFQLQHRLRRKRLALPLFRFFMYCLLQALDYLHSECHLIHTDIKDDNIMVTIEIDGVLADFISSQTNSPHPRHIRSEDGCVTYLSQRDFGPLRGSRLLPELADFNLSYPGLENRLGHLSAIQSHRFRAPEVLLGCPWSYSADIWNLGLLMWNLLEDISLFDRPAGKDGEYDAHVHLAQMVSLLGDPPEELIKRERIYREHQLKQPVTSSYGRACKTMNEFWGGPFFDDDNKILRSDLVGKGKRLGDTVTELNGDDKQAFLDLASGMLQWLPEKRKTAKELLQHPFFDPLCKDRAGYE</sequence>
<name>A0A8H6D8D7_9HYPO</name>
<keyword evidence="6" id="KW-0067">ATP-binding</keyword>
<evidence type="ECO:0000256" key="1">
    <source>
        <dbReference type="ARBA" id="ARBA00012513"/>
    </source>
</evidence>
<keyword evidence="3" id="KW-0808">Transferase</keyword>
<evidence type="ECO:0000256" key="5">
    <source>
        <dbReference type="ARBA" id="ARBA00022777"/>
    </source>
</evidence>
<comment type="catalytic activity">
    <reaction evidence="7">
        <text>L-threonyl-[protein] + ATP = O-phospho-L-threonyl-[protein] + ADP + H(+)</text>
        <dbReference type="Rhea" id="RHEA:46608"/>
        <dbReference type="Rhea" id="RHEA-COMP:11060"/>
        <dbReference type="Rhea" id="RHEA-COMP:11605"/>
        <dbReference type="ChEBI" id="CHEBI:15378"/>
        <dbReference type="ChEBI" id="CHEBI:30013"/>
        <dbReference type="ChEBI" id="CHEBI:30616"/>
        <dbReference type="ChEBI" id="CHEBI:61977"/>
        <dbReference type="ChEBI" id="CHEBI:456216"/>
        <dbReference type="EC" id="2.7.11.1"/>
    </reaction>
</comment>
<dbReference type="GO" id="GO:0050684">
    <property type="term" value="P:regulation of mRNA processing"/>
    <property type="evidence" value="ECO:0007669"/>
    <property type="project" value="TreeGrafter"/>
</dbReference>
<dbReference type="PANTHER" id="PTHR47634:SF9">
    <property type="entry name" value="PROTEIN KINASE DOMAIN-CONTAINING PROTEIN-RELATED"/>
    <property type="match status" value="1"/>
</dbReference>
<dbReference type="PROSITE" id="PS00108">
    <property type="entry name" value="PROTEIN_KINASE_ST"/>
    <property type="match status" value="1"/>
</dbReference>
<evidence type="ECO:0000256" key="2">
    <source>
        <dbReference type="ARBA" id="ARBA00022527"/>
    </source>
</evidence>
<feature type="domain" description="Protein kinase" evidence="9">
    <location>
        <begin position="71"/>
        <end position="450"/>
    </location>
</feature>
<gene>
    <name evidence="10" type="ORF">FMUND_11142</name>
</gene>
<dbReference type="SMART" id="SM00220">
    <property type="entry name" value="S_TKc"/>
    <property type="match status" value="1"/>
</dbReference>
<keyword evidence="2" id="KW-0723">Serine/threonine-protein kinase</keyword>
<dbReference type="InterPro" id="IPR051334">
    <property type="entry name" value="SRPK"/>
</dbReference>
<accession>A0A8H6D8D7</accession>
<dbReference type="AlphaFoldDB" id="A0A8H6D8D7"/>
<dbReference type="OrthoDB" id="5979581at2759"/>
<dbReference type="GO" id="GO:0000245">
    <property type="term" value="P:spliceosomal complex assembly"/>
    <property type="evidence" value="ECO:0007669"/>
    <property type="project" value="TreeGrafter"/>
</dbReference>
<dbReference type="Pfam" id="PF00069">
    <property type="entry name" value="Pkinase"/>
    <property type="match status" value="2"/>
</dbReference>